<dbReference type="GO" id="GO:0004148">
    <property type="term" value="F:dihydrolipoyl dehydrogenase (NADH) activity"/>
    <property type="evidence" value="ECO:0007669"/>
    <property type="project" value="UniProtKB-EC"/>
</dbReference>
<evidence type="ECO:0000256" key="8">
    <source>
        <dbReference type="PIRSR" id="PIRSR000350-2"/>
    </source>
</evidence>
<feature type="domain" description="FAD/NAD(P)-binding" evidence="13">
    <location>
        <begin position="4"/>
        <end position="302"/>
    </location>
</feature>
<dbReference type="Pfam" id="PF02852">
    <property type="entry name" value="Pyr_redox_dim"/>
    <property type="match status" value="1"/>
</dbReference>
<dbReference type="PROSITE" id="PS00076">
    <property type="entry name" value="PYRIDINE_REDOX_1"/>
    <property type="match status" value="1"/>
</dbReference>
<proteinExistence type="inferred from homology"/>
<dbReference type="Gene3D" id="3.30.390.30">
    <property type="match status" value="1"/>
</dbReference>
<dbReference type="InterPro" id="IPR012999">
    <property type="entry name" value="Pyr_OxRdtase_I_AS"/>
</dbReference>
<accession>A0A116MBH2</accession>
<dbReference type="InterPro" id="IPR001100">
    <property type="entry name" value="Pyr_nuc-diS_OxRdtase"/>
</dbReference>
<feature type="binding site" evidence="9">
    <location>
        <position position="187"/>
    </location>
    <ligand>
        <name>NAD(+)</name>
        <dbReference type="ChEBI" id="CHEBI:57540"/>
    </ligand>
</feature>
<feature type="binding site" evidence="9">
    <location>
        <position position="250"/>
    </location>
    <ligand>
        <name>NAD(+)</name>
        <dbReference type="ChEBI" id="CHEBI:57540"/>
    </ligand>
</feature>
<dbReference type="SUPFAM" id="SSF55424">
    <property type="entry name" value="FAD/NAD-linked reductases, dimerisation (C-terminal) domain"/>
    <property type="match status" value="1"/>
</dbReference>
<feature type="binding site" evidence="9">
    <location>
        <position position="52"/>
    </location>
    <ligand>
        <name>FAD</name>
        <dbReference type="ChEBI" id="CHEBI:57692"/>
    </ligand>
</feature>
<dbReference type="SUPFAM" id="SSF51905">
    <property type="entry name" value="FAD/NAD(P)-binding domain"/>
    <property type="match status" value="1"/>
</dbReference>
<evidence type="ECO:0000259" key="12">
    <source>
        <dbReference type="Pfam" id="PF02852"/>
    </source>
</evidence>
<comment type="cofactor">
    <cofactor evidence="9">
        <name>FAD</name>
        <dbReference type="ChEBI" id="CHEBI:57692"/>
    </cofactor>
    <text evidence="9">Binds 1 FAD per subunit.</text>
</comment>
<dbReference type="EMBL" id="FIHM01000030">
    <property type="protein sequence ID" value="CYV38477.1"/>
    <property type="molecule type" value="Genomic_DNA"/>
</dbReference>
<evidence type="ECO:0000256" key="10">
    <source>
        <dbReference type="PIRSR" id="PIRSR000350-4"/>
    </source>
</evidence>
<keyword evidence="7 11" id="KW-0676">Redox-active center</keyword>
<protein>
    <submittedName>
        <fullName evidence="14">Pyridine nucleotide-disulfide oxidoreductase</fullName>
        <ecNumber evidence="14">1.8.1.4</ecNumber>
    </submittedName>
</protein>
<evidence type="ECO:0000256" key="1">
    <source>
        <dbReference type="ARBA" id="ARBA00007532"/>
    </source>
</evidence>
<dbReference type="GO" id="GO:0003955">
    <property type="term" value="F:NAD(P)H dehydrogenase (quinone) activity"/>
    <property type="evidence" value="ECO:0007669"/>
    <property type="project" value="TreeGrafter"/>
</dbReference>
<dbReference type="AlphaFoldDB" id="A0A116MBH2"/>
<organism evidence="14 15">
    <name type="scientific">Streptococcus suis</name>
    <dbReference type="NCBI Taxonomy" id="1307"/>
    <lineage>
        <taxon>Bacteria</taxon>
        <taxon>Bacillati</taxon>
        <taxon>Bacillota</taxon>
        <taxon>Bacilli</taxon>
        <taxon>Lactobacillales</taxon>
        <taxon>Streptococcaceae</taxon>
        <taxon>Streptococcus</taxon>
    </lineage>
</organism>
<dbReference type="InterPro" id="IPR036188">
    <property type="entry name" value="FAD/NAD-bd_sf"/>
</dbReference>
<keyword evidence="9" id="KW-0520">NAD</keyword>
<feature type="domain" description="Pyridine nucleotide-disulphide oxidoreductase dimerisation" evidence="12">
    <location>
        <begin position="327"/>
        <end position="433"/>
    </location>
</feature>
<dbReference type="RefSeq" id="WP_044760521.1">
    <property type="nucleotide sequence ID" value="NZ_CEFC01000209.1"/>
</dbReference>
<keyword evidence="9" id="KW-0547">Nucleotide-binding</keyword>
<evidence type="ECO:0000256" key="9">
    <source>
        <dbReference type="PIRSR" id="PIRSR000350-3"/>
    </source>
</evidence>
<feature type="binding site" evidence="9">
    <location>
        <position position="291"/>
    </location>
    <ligand>
        <name>FAD</name>
        <dbReference type="ChEBI" id="CHEBI:57692"/>
    </ligand>
</feature>
<reference evidence="14 15" key="1">
    <citation type="submission" date="2016-02" db="EMBL/GenBank/DDBJ databases">
        <authorList>
            <consortium name="Pathogen Informatics"/>
        </authorList>
    </citation>
    <scope>NUCLEOTIDE SEQUENCE [LARGE SCALE GENOMIC DNA]</scope>
    <source>
        <strain evidence="14 15">LSS64</strain>
    </source>
</reference>
<evidence type="ECO:0000313" key="14">
    <source>
        <dbReference type="EMBL" id="CYV38477.1"/>
    </source>
</evidence>
<evidence type="ECO:0000256" key="4">
    <source>
        <dbReference type="ARBA" id="ARBA00022857"/>
    </source>
</evidence>
<dbReference type="GO" id="GO:0050660">
    <property type="term" value="F:flavin adenine dinucleotide binding"/>
    <property type="evidence" value="ECO:0007669"/>
    <property type="project" value="TreeGrafter"/>
</dbReference>
<dbReference type="Pfam" id="PF07992">
    <property type="entry name" value="Pyr_redox_2"/>
    <property type="match status" value="1"/>
</dbReference>
<dbReference type="InterPro" id="IPR004099">
    <property type="entry name" value="Pyr_nucl-diS_OxRdtase_dimer"/>
</dbReference>
<evidence type="ECO:0000256" key="7">
    <source>
        <dbReference type="ARBA" id="ARBA00023284"/>
    </source>
</evidence>
<evidence type="ECO:0000256" key="2">
    <source>
        <dbReference type="ARBA" id="ARBA00022630"/>
    </source>
</evidence>
<sequence>MEQYDLVVIGFGKAGKTLAGKLSAAGQKVALVEENPAMFGGTCINIGCIPTKTLLVAADKNWTFEQVMEQKETVTTRLRNKNEAVLKGSGANLYQGHARFVADKVVEVSAGEESIQLTAETIVINTGAKSRVLPIPGLLDTAHVYDSTGIQNLETRPDKLAIIGGGNIGLEFAGLYSKLGSQVTVYEASSAILPREEEVVAQLAKEYMEEAGVTFVLGAKIEQVAAAGEQVAVTVNGETAIFDAVLYATGRVPNTADLGLEHTAIELLGNGAVKVDDYCETTVPGVYAVGDVNGGPQFTYTSLDDFRIVFGKLTGTGTYSLSQRKSIPTSVFITPVLSRVGLTEKEAMEAGYDYIANELPVANMPRAHVNNDLKGIFKVIVDKESKLVLGATLFGRNSEELINLIAMAIDNKIPYTYFKTQIFTHPTMAENLNDVFSLIEN</sequence>
<dbReference type="Proteomes" id="UP000074850">
    <property type="component" value="Unassembled WGS sequence"/>
</dbReference>
<dbReference type="NCBIfam" id="NF005572">
    <property type="entry name" value="PRK07251.1"/>
    <property type="match status" value="1"/>
</dbReference>
<keyword evidence="2 11" id="KW-0285">Flavoprotein</keyword>
<keyword evidence="5 11" id="KW-0560">Oxidoreductase</keyword>
<dbReference type="PANTHER" id="PTHR43014:SF4">
    <property type="entry name" value="PYRIDINE NUCLEOTIDE-DISULFIDE OXIDOREDUCTASE RCLA-RELATED"/>
    <property type="match status" value="1"/>
</dbReference>
<feature type="disulfide bond" description="Redox-active" evidence="10">
    <location>
        <begin position="43"/>
        <end position="48"/>
    </location>
</feature>
<feature type="active site" description="Proton acceptor" evidence="8">
    <location>
        <position position="425"/>
    </location>
</feature>
<dbReference type="InterPro" id="IPR023753">
    <property type="entry name" value="FAD/NAD-binding_dom"/>
</dbReference>
<evidence type="ECO:0000259" key="13">
    <source>
        <dbReference type="Pfam" id="PF07992"/>
    </source>
</evidence>
<name>A0A116MBH2_STRSU</name>
<keyword evidence="6" id="KW-1015">Disulfide bond</keyword>
<dbReference type="PANTHER" id="PTHR43014">
    <property type="entry name" value="MERCURIC REDUCTASE"/>
    <property type="match status" value="1"/>
</dbReference>
<dbReference type="PRINTS" id="PR00411">
    <property type="entry name" value="PNDRDTASEI"/>
</dbReference>
<evidence type="ECO:0000256" key="5">
    <source>
        <dbReference type="ARBA" id="ARBA00023002"/>
    </source>
</evidence>
<dbReference type="FunFam" id="3.30.390.30:FF:000001">
    <property type="entry name" value="Dihydrolipoyl dehydrogenase"/>
    <property type="match status" value="1"/>
</dbReference>
<dbReference type="PRINTS" id="PR00368">
    <property type="entry name" value="FADPNR"/>
</dbReference>
<keyword evidence="4" id="KW-0521">NADP</keyword>
<dbReference type="InterPro" id="IPR016156">
    <property type="entry name" value="FAD/NAD-linked_Rdtase_dimer_sf"/>
</dbReference>
<feature type="binding site" evidence="9">
    <location>
        <begin position="164"/>
        <end position="171"/>
    </location>
    <ligand>
        <name>NAD(+)</name>
        <dbReference type="ChEBI" id="CHEBI:57540"/>
    </ligand>
</feature>
<evidence type="ECO:0000313" key="15">
    <source>
        <dbReference type="Proteomes" id="UP000074850"/>
    </source>
</evidence>
<evidence type="ECO:0000256" key="6">
    <source>
        <dbReference type="ARBA" id="ARBA00023157"/>
    </source>
</evidence>
<evidence type="ECO:0000256" key="11">
    <source>
        <dbReference type="RuleBase" id="RU003691"/>
    </source>
</evidence>
<dbReference type="PIRSF" id="PIRSF000350">
    <property type="entry name" value="Mercury_reductase_MerA"/>
    <property type="match status" value="1"/>
</dbReference>
<dbReference type="Gene3D" id="3.50.50.60">
    <property type="entry name" value="FAD/NAD(P)-binding domain"/>
    <property type="match status" value="2"/>
</dbReference>
<keyword evidence="3 9" id="KW-0274">FAD</keyword>
<evidence type="ECO:0000256" key="3">
    <source>
        <dbReference type="ARBA" id="ARBA00022827"/>
    </source>
</evidence>
<dbReference type="EC" id="1.8.1.4" evidence="14"/>
<gene>
    <name evidence="14" type="ORF">ERS132426_01401</name>
</gene>
<comment type="similarity">
    <text evidence="1 11">Belongs to the class-I pyridine nucleotide-disulfide oxidoreductase family.</text>
</comment>